<gene>
    <name evidence="2" type="ORF">D4A39_07090</name>
</gene>
<keyword evidence="1" id="KW-0446">Lipid-binding</keyword>
<dbReference type="SUPFAM" id="SSF82549">
    <property type="entry name" value="DAK1/DegV-like"/>
    <property type="match status" value="1"/>
</dbReference>
<dbReference type="PROSITE" id="PS51482">
    <property type="entry name" value="DEGV"/>
    <property type="match status" value="1"/>
</dbReference>
<reference evidence="2 3" key="1">
    <citation type="submission" date="2018-09" db="EMBL/GenBank/DDBJ databases">
        <title>Alcanivorax profundi sp. nov., isolated from 1000 m-depth seawater of the Mariana Trench.</title>
        <authorList>
            <person name="Liu J."/>
        </authorList>
    </citation>
    <scope>NUCLEOTIDE SEQUENCE [LARGE SCALE GENOMIC DNA]</scope>
    <source>
        <strain evidence="2 3">MTEO17</strain>
    </source>
</reference>
<dbReference type="InterPro" id="IPR043168">
    <property type="entry name" value="DegV_C"/>
</dbReference>
<evidence type="ECO:0000313" key="3">
    <source>
        <dbReference type="Proteomes" id="UP000283734"/>
    </source>
</evidence>
<dbReference type="PANTHER" id="PTHR33434:SF2">
    <property type="entry name" value="FATTY ACID-BINDING PROTEIN TM_1468"/>
    <property type="match status" value="1"/>
</dbReference>
<protein>
    <submittedName>
        <fullName evidence="2">DegV family EDD domain-containing protein</fullName>
    </submittedName>
</protein>
<accession>A0A418XYY7</accession>
<dbReference type="InterPro" id="IPR050270">
    <property type="entry name" value="DegV_domain_contain"/>
</dbReference>
<proteinExistence type="predicted"/>
<organism evidence="2 3">
    <name type="scientific">Alcanivorax profundi</name>
    <dbReference type="NCBI Taxonomy" id="2338368"/>
    <lineage>
        <taxon>Bacteria</taxon>
        <taxon>Pseudomonadati</taxon>
        <taxon>Pseudomonadota</taxon>
        <taxon>Gammaproteobacteria</taxon>
        <taxon>Oceanospirillales</taxon>
        <taxon>Alcanivoracaceae</taxon>
        <taxon>Alcanivorax</taxon>
    </lineage>
</organism>
<dbReference type="Gene3D" id="3.30.1180.10">
    <property type="match status" value="1"/>
</dbReference>
<name>A0A418XYY7_9GAMM</name>
<dbReference type="PANTHER" id="PTHR33434">
    <property type="entry name" value="DEGV DOMAIN-CONTAINING PROTEIN DR_1986-RELATED"/>
    <property type="match status" value="1"/>
</dbReference>
<dbReference type="InterPro" id="IPR003797">
    <property type="entry name" value="DegV"/>
</dbReference>
<dbReference type="EMBL" id="QYYA01000002">
    <property type="protein sequence ID" value="RJG18236.1"/>
    <property type="molecule type" value="Genomic_DNA"/>
</dbReference>
<dbReference type="Pfam" id="PF02645">
    <property type="entry name" value="DegV"/>
    <property type="match status" value="1"/>
</dbReference>
<evidence type="ECO:0000313" key="2">
    <source>
        <dbReference type="EMBL" id="RJG18236.1"/>
    </source>
</evidence>
<keyword evidence="3" id="KW-1185">Reference proteome</keyword>
<dbReference type="OrthoDB" id="6190387at2"/>
<sequence length="313" mass="34111">MKIGLVVDATCDLPAPYIKEHHIQVLPITLRIGDEHVVDDRNPDTRQAFYADNRLDKGHDAESVPLDVDAFREFFLERIVTHYDYALVQTLPDSRSPMFQNATRASHAILQDYKAVRSQAGAEGPFALRVTDSGTLFCGQGVLAAATMNLIRTGMRISEIQNRISELVPLATGYAVVDDLFYVQKRARKKGDKSVSWIGAKLGSALDIKPILCARNGDSFPVAKVRGYDAAILKMFNHVQHCIRQGLEEPVICVSYAGDQNHIPHLPGFSELAACATEHGVQLLTTGMSLTGGVNLGPGAVNVGFISTQPDVS</sequence>
<dbReference type="GO" id="GO:0008289">
    <property type="term" value="F:lipid binding"/>
    <property type="evidence" value="ECO:0007669"/>
    <property type="project" value="UniProtKB-KW"/>
</dbReference>
<dbReference type="AlphaFoldDB" id="A0A418XYY7"/>
<dbReference type="Proteomes" id="UP000283734">
    <property type="component" value="Unassembled WGS sequence"/>
</dbReference>
<comment type="caution">
    <text evidence="2">The sequence shown here is derived from an EMBL/GenBank/DDBJ whole genome shotgun (WGS) entry which is preliminary data.</text>
</comment>
<dbReference type="Gene3D" id="3.40.50.10170">
    <property type="match status" value="1"/>
</dbReference>
<dbReference type="NCBIfam" id="TIGR00762">
    <property type="entry name" value="DegV"/>
    <property type="match status" value="1"/>
</dbReference>
<dbReference type="RefSeq" id="WP_022984925.1">
    <property type="nucleotide sequence ID" value="NZ_QYYA01000002.1"/>
</dbReference>
<evidence type="ECO:0000256" key="1">
    <source>
        <dbReference type="ARBA" id="ARBA00023121"/>
    </source>
</evidence>